<comment type="caution">
    <text evidence="1">The sequence shown here is derived from an EMBL/GenBank/DDBJ whole genome shotgun (WGS) entry which is preliminary data.</text>
</comment>
<proteinExistence type="predicted"/>
<dbReference type="HOGENOM" id="CLU_2680340_0_0_0"/>
<dbReference type="EMBL" id="AANZ01000031">
    <property type="protein sequence ID" value="EAQ77536.1"/>
    <property type="molecule type" value="Genomic_DNA"/>
</dbReference>
<name>A4A0X9_9BACT</name>
<sequence length="74" mass="8101">MRAILQQGNAAPKSCGGKEFFDNLANEVDGIHHVLQTWFAIETSFLRKRLITQVKGSGGGERVQFAAAEVSVRI</sequence>
<organism evidence="1 2">
    <name type="scientific">Blastopirellula marina DSM 3645</name>
    <dbReference type="NCBI Taxonomy" id="314230"/>
    <lineage>
        <taxon>Bacteria</taxon>
        <taxon>Pseudomonadati</taxon>
        <taxon>Planctomycetota</taxon>
        <taxon>Planctomycetia</taxon>
        <taxon>Pirellulales</taxon>
        <taxon>Pirellulaceae</taxon>
        <taxon>Blastopirellula</taxon>
    </lineage>
</organism>
<gene>
    <name evidence="1" type="ORF">DSM3645_08051</name>
</gene>
<accession>A4A0X9</accession>
<dbReference type="Proteomes" id="UP000004358">
    <property type="component" value="Unassembled WGS sequence"/>
</dbReference>
<dbReference type="AlphaFoldDB" id="A4A0X9"/>
<evidence type="ECO:0000313" key="1">
    <source>
        <dbReference type="EMBL" id="EAQ77536.1"/>
    </source>
</evidence>
<reference evidence="1 2" key="1">
    <citation type="submission" date="2006-02" db="EMBL/GenBank/DDBJ databases">
        <authorList>
            <person name="Amann R."/>
            <person name="Ferriera S."/>
            <person name="Johnson J."/>
            <person name="Kravitz S."/>
            <person name="Halpern A."/>
            <person name="Remington K."/>
            <person name="Beeson K."/>
            <person name="Tran B."/>
            <person name="Rogers Y.-H."/>
            <person name="Friedman R."/>
            <person name="Venter J.C."/>
        </authorList>
    </citation>
    <scope>NUCLEOTIDE SEQUENCE [LARGE SCALE GENOMIC DNA]</scope>
    <source>
        <strain evidence="1 2">DSM 3645</strain>
    </source>
</reference>
<evidence type="ECO:0000313" key="2">
    <source>
        <dbReference type="Proteomes" id="UP000004358"/>
    </source>
</evidence>
<protein>
    <submittedName>
        <fullName evidence="1">Uncharacterized protein</fullName>
    </submittedName>
</protein>